<dbReference type="AlphaFoldDB" id="A0AAV5SKR6"/>
<dbReference type="Proteomes" id="UP001432027">
    <property type="component" value="Unassembled WGS sequence"/>
</dbReference>
<organism evidence="1 2">
    <name type="scientific">Pristionchus entomophagus</name>
    <dbReference type="NCBI Taxonomy" id="358040"/>
    <lineage>
        <taxon>Eukaryota</taxon>
        <taxon>Metazoa</taxon>
        <taxon>Ecdysozoa</taxon>
        <taxon>Nematoda</taxon>
        <taxon>Chromadorea</taxon>
        <taxon>Rhabditida</taxon>
        <taxon>Rhabditina</taxon>
        <taxon>Diplogasteromorpha</taxon>
        <taxon>Diplogasteroidea</taxon>
        <taxon>Neodiplogasteridae</taxon>
        <taxon>Pristionchus</taxon>
    </lineage>
</organism>
<comment type="caution">
    <text evidence="1">The sequence shown here is derived from an EMBL/GenBank/DDBJ whole genome shotgun (WGS) entry which is preliminary data.</text>
</comment>
<reference evidence="1" key="1">
    <citation type="submission" date="2023-10" db="EMBL/GenBank/DDBJ databases">
        <title>Genome assembly of Pristionchus species.</title>
        <authorList>
            <person name="Yoshida K."/>
            <person name="Sommer R.J."/>
        </authorList>
    </citation>
    <scope>NUCLEOTIDE SEQUENCE</scope>
    <source>
        <strain evidence="1">RS0144</strain>
    </source>
</reference>
<evidence type="ECO:0000313" key="2">
    <source>
        <dbReference type="Proteomes" id="UP001432027"/>
    </source>
</evidence>
<proteinExistence type="predicted"/>
<keyword evidence="2" id="KW-1185">Reference proteome</keyword>
<accession>A0AAV5SKR6</accession>
<evidence type="ECO:0008006" key="3">
    <source>
        <dbReference type="Google" id="ProtNLM"/>
    </source>
</evidence>
<dbReference type="EMBL" id="BTSX01000001">
    <property type="protein sequence ID" value="GMS81974.1"/>
    <property type="molecule type" value="Genomic_DNA"/>
</dbReference>
<gene>
    <name evidence="1" type="ORF">PENTCL1PPCAC_4149</name>
</gene>
<name>A0AAV5SKR6_9BILA</name>
<sequence>MVTKLLLVRCRAACVTSSRRMNSISSRYNWSTMKFISKRKILNVHWPKSSYPTTITQSEPP</sequence>
<protein>
    <recommendedName>
        <fullName evidence="3">Secreted protein</fullName>
    </recommendedName>
</protein>
<evidence type="ECO:0000313" key="1">
    <source>
        <dbReference type="EMBL" id="GMS81974.1"/>
    </source>
</evidence>
<feature type="non-terminal residue" evidence="1">
    <location>
        <position position="61"/>
    </location>
</feature>